<evidence type="ECO:0000313" key="2">
    <source>
        <dbReference type="Proteomes" id="UP000054097"/>
    </source>
</evidence>
<gene>
    <name evidence="1" type="ORF">M408DRAFT_127119</name>
</gene>
<accession>A0A0C3BA93</accession>
<dbReference type="HOGENOM" id="CLU_1595570_0_0_1"/>
<keyword evidence="2" id="KW-1185">Reference proteome</keyword>
<dbReference type="AlphaFoldDB" id="A0A0C3BA93"/>
<dbReference type="OrthoDB" id="5702759at2759"/>
<reference evidence="2" key="2">
    <citation type="submission" date="2015-01" db="EMBL/GenBank/DDBJ databases">
        <title>Evolutionary Origins and Diversification of the Mycorrhizal Mutualists.</title>
        <authorList>
            <consortium name="DOE Joint Genome Institute"/>
            <consortium name="Mycorrhizal Genomics Consortium"/>
            <person name="Kohler A."/>
            <person name="Kuo A."/>
            <person name="Nagy L.G."/>
            <person name="Floudas D."/>
            <person name="Copeland A."/>
            <person name="Barry K.W."/>
            <person name="Cichocki N."/>
            <person name="Veneault-Fourrey C."/>
            <person name="LaButti K."/>
            <person name="Lindquist E.A."/>
            <person name="Lipzen A."/>
            <person name="Lundell T."/>
            <person name="Morin E."/>
            <person name="Murat C."/>
            <person name="Riley R."/>
            <person name="Ohm R."/>
            <person name="Sun H."/>
            <person name="Tunlid A."/>
            <person name="Henrissat B."/>
            <person name="Grigoriev I.V."/>
            <person name="Hibbett D.S."/>
            <person name="Martin F."/>
        </authorList>
    </citation>
    <scope>NUCLEOTIDE SEQUENCE [LARGE SCALE GENOMIC DNA]</scope>
    <source>
        <strain evidence="2">MAFF 305830</strain>
    </source>
</reference>
<reference evidence="1 2" key="1">
    <citation type="submission" date="2014-04" db="EMBL/GenBank/DDBJ databases">
        <authorList>
            <consortium name="DOE Joint Genome Institute"/>
            <person name="Kuo A."/>
            <person name="Zuccaro A."/>
            <person name="Kohler A."/>
            <person name="Nagy L.G."/>
            <person name="Floudas D."/>
            <person name="Copeland A."/>
            <person name="Barry K.W."/>
            <person name="Cichocki N."/>
            <person name="Veneault-Fourrey C."/>
            <person name="LaButti K."/>
            <person name="Lindquist E.A."/>
            <person name="Lipzen A."/>
            <person name="Lundell T."/>
            <person name="Morin E."/>
            <person name="Murat C."/>
            <person name="Sun H."/>
            <person name="Tunlid A."/>
            <person name="Henrissat B."/>
            <person name="Grigoriev I.V."/>
            <person name="Hibbett D.S."/>
            <person name="Martin F."/>
            <person name="Nordberg H.P."/>
            <person name="Cantor M.N."/>
            <person name="Hua S.X."/>
        </authorList>
    </citation>
    <scope>NUCLEOTIDE SEQUENCE [LARGE SCALE GENOMIC DNA]</scope>
    <source>
        <strain evidence="1 2">MAFF 305830</strain>
    </source>
</reference>
<protein>
    <submittedName>
        <fullName evidence="1">Uncharacterized protein</fullName>
    </submittedName>
</protein>
<dbReference type="Proteomes" id="UP000054097">
    <property type="component" value="Unassembled WGS sequence"/>
</dbReference>
<sequence>MCHQVRRRAKFGSFQNQSKLLKMVAHRLLLFLGFSATIWAGKWDSGFDVDLEGDLPAPTIGPIVSNFYPYFSPGTIPTHRGEGRSKDAKRTHSGRLDYRQAQCNDPTYILACPVTETLPCCPPDYPICCHDPSDKCCATGYFCVGVLTCCPNGTTGCGEGCCPAGTA</sequence>
<proteinExistence type="predicted"/>
<name>A0A0C3BA93_SERVB</name>
<dbReference type="EMBL" id="KN824290">
    <property type="protein sequence ID" value="KIM29034.1"/>
    <property type="molecule type" value="Genomic_DNA"/>
</dbReference>
<evidence type="ECO:0000313" key="1">
    <source>
        <dbReference type="EMBL" id="KIM29034.1"/>
    </source>
</evidence>
<organism evidence="1 2">
    <name type="scientific">Serendipita vermifera MAFF 305830</name>
    <dbReference type="NCBI Taxonomy" id="933852"/>
    <lineage>
        <taxon>Eukaryota</taxon>
        <taxon>Fungi</taxon>
        <taxon>Dikarya</taxon>
        <taxon>Basidiomycota</taxon>
        <taxon>Agaricomycotina</taxon>
        <taxon>Agaricomycetes</taxon>
        <taxon>Sebacinales</taxon>
        <taxon>Serendipitaceae</taxon>
        <taxon>Serendipita</taxon>
    </lineage>
</organism>